<dbReference type="SUPFAM" id="SSF75005">
    <property type="entry name" value="Arabinanase/levansucrase/invertase"/>
    <property type="match status" value="1"/>
</dbReference>
<evidence type="ECO:0000313" key="2">
    <source>
        <dbReference type="Proteomes" id="UP000245202"/>
    </source>
</evidence>
<dbReference type="InterPro" id="IPR023296">
    <property type="entry name" value="Glyco_hydro_beta-prop_sf"/>
</dbReference>
<accession>A0A2R5EYN5</accession>
<reference evidence="1 2" key="1">
    <citation type="submission" date="2017-08" db="EMBL/GenBank/DDBJ databases">
        <title>Substantial Increase in Enzyme Production by Combined Drug-Resistance Mutations in Paenibacillus agaridevorans.</title>
        <authorList>
            <person name="Tanaka Y."/>
            <person name="Funane K."/>
            <person name="Hosaka T."/>
            <person name="Shiwa Y."/>
            <person name="Fujita N."/>
            <person name="Miyazaki T."/>
            <person name="Yoshikawa H."/>
            <person name="Murakami K."/>
            <person name="Kasahara K."/>
            <person name="Inaoka T."/>
            <person name="Hiraga Y."/>
            <person name="Ochi K."/>
        </authorList>
    </citation>
    <scope>NUCLEOTIDE SEQUENCE [LARGE SCALE GENOMIC DNA]</scope>
    <source>
        <strain evidence="1 2">T-3040</strain>
    </source>
</reference>
<keyword evidence="2" id="KW-1185">Reference proteome</keyword>
<dbReference type="AlphaFoldDB" id="A0A2R5EYN5"/>
<gene>
    <name evidence="1" type="ORF">PAT3040_05533</name>
</gene>
<evidence type="ECO:0008006" key="3">
    <source>
        <dbReference type="Google" id="ProtNLM"/>
    </source>
</evidence>
<dbReference type="Pfam" id="PF08950">
    <property type="entry name" value="DUF1861"/>
    <property type="match status" value="1"/>
</dbReference>
<dbReference type="InterPro" id="IPR015045">
    <property type="entry name" value="MPT-1-like_LmxM"/>
</dbReference>
<evidence type="ECO:0000313" key="1">
    <source>
        <dbReference type="EMBL" id="GBG10769.1"/>
    </source>
</evidence>
<protein>
    <recommendedName>
        <fullName evidence="3">DUF1861 domain-containing protein</fullName>
    </recommendedName>
</protein>
<dbReference type="Gene3D" id="2.115.10.20">
    <property type="entry name" value="Glycosyl hydrolase domain, family 43"/>
    <property type="match status" value="1"/>
</dbReference>
<organism evidence="1 2">
    <name type="scientific">Paenibacillus agaridevorans</name>
    <dbReference type="NCBI Taxonomy" id="171404"/>
    <lineage>
        <taxon>Bacteria</taxon>
        <taxon>Bacillati</taxon>
        <taxon>Bacillota</taxon>
        <taxon>Bacilli</taxon>
        <taxon>Bacillales</taxon>
        <taxon>Paenibacillaceae</taxon>
        <taxon>Paenibacillus</taxon>
    </lineage>
</organism>
<name>A0A2R5EYN5_9BACL</name>
<dbReference type="PANTHER" id="PTHR37036">
    <property type="match status" value="1"/>
</dbReference>
<sequence length="323" mass="35613">MFMLQFHHHPQTCGQLLESYRGHREPVTGAKLRFEGVDGRDVYNITAAFADYGAPVLAGRVEARDTEFSCVKFFRRKEGGGQKDGSWQVDEVLPELALQDPFYTRIGEELVFGGVRVIEDEQNPGKIKSWETVFSRGASVAELQPFLVGPSHMKDIRMVQLADGAIGVFTRPQGEKGGRGKIGFFKAASLEAVTQADIAEAPLLEGMFIDEEWGGANEAHLLANGLIGVLGHIAWFDEAGHRHYYAMTFALNPDTLERTPLKLVAERSDFPDGPAKRRDLQDVIFSGGLIRNGNGWAELYVGASDAEAYVITIPDPLLEYEGL</sequence>
<dbReference type="Proteomes" id="UP000245202">
    <property type="component" value="Unassembled WGS sequence"/>
</dbReference>
<proteinExistence type="predicted"/>
<dbReference type="PANTHER" id="PTHR37036:SF2">
    <property type="entry name" value="DUF1861 FAMILY PROTEIN"/>
    <property type="match status" value="1"/>
</dbReference>
<dbReference type="EMBL" id="BDQX01000356">
    <property type="protein sequence ID" value="GBG10769.1"/>
    <property type="molecule type" value="Genomic_DNA"/>
</dbReference>
<comment type="caution">
    <text evidence="1">The sequence shown here is derived from an EMBL/GenBank/DDBJ whole genome shotgun (WGS) entry which is preliminary data.</text>
</comment>